<reference evidence="3" key="1">
    <citation type="journal article" date="2019" name="Int. J. Syst. Evol. Microbiol.">
        <title>The Global Catalogue of Microorganisms (GCM) 10K type strain sequencing project: providing services to taxonomists for standard genome sequencing and annotation.</title>
        <authorList>
            <consortium name="The Broad Institute Genomics Platform"/>
            <consortium name="The Broad Institute Genome Sequencing Center for Infectious Disease"/>
            <person name="Wu L."/>
            <person name="Ma J."/>
        </authorList>
    </citation>
    <scope>NUCLEOTIDE SEQUENCE [LARGE SCALE GENOMIC DNA]</scope>
    <source>
        <strain evidence="3">JCM 16902</strain>
    </source>
</reference>
<evidence type="ECO:0000313" key="3">
    <source>
        <dbReference type="Proteomes" id="UP001501074"/>
    </source>
</evidence>
<sequence length="253" mass="27430">MTERRLPRQRVPASSARSYVVISYRTDRRLLFVGQELTVGRGAGCGIRIAHQPVDDHVSRMSATVRVLEDCVLVSNVSATKPLVLRPLVGGQRPLEPGAATTSMPFGEFFLVMTGRFGREYSVHVDVHDLPSARRPSPTGEGTTQTVDGGGIRLTGVQRLLLTALCEPLLTRNGAHATVATYRQIGARVGRSPDYVRAVLRRLREQLAGEGVAALVAFQLEKAYADFRPALAYWAIHSGTISPSDVCALDAQA</sequence>
<protein>
    <recommendedName>
        <fullName evidence="4">FHA domain-containing protein</fullName>
    </recommendedName>
</protein>
<gene>
    <name evidence="2" type="ORF">GCM10022223_10470</name>
</gene>
<accession>A0ABP6Z2L2</accession>
<proteinExistence type="predicted"/>
<feature type="region of interest" description="Disordered" evidence="1">
    <location>
        <begin position="130"/>
        <end position="149"/>
    </location>
</feature>
<comment type="caution">
    <text evidence="2">The sequence shown here is derived from an EMBL/GenBank/DDBJ whole genome shotgun (WGS) entry which is preliminary data.</text>
</comment>
<evidence type="ECO:0000313" key="2">
    <source>
        <dbReference type="EMBL" id="GAA3597194.1"/>
    </source>
</evidence>
<keyword evidence="3" id="KW-1185">Reference proteome</keyword>
<name>A0ABP6Z2L2_9ACTN</name>
<dbReference type="Proteomes" id="UP001501074">
    <property type="component" value="Unassembled WGS sequence"/>
</dbReference>
<dbReference type="EMBL" id="BAAAZO010000002">
    <property type="protein sequence ID" value="GAA3597194.1"/>
    <property type="molecule type" value="Genomic_DNA"/>
</dbReference>
<evidence type="ECO:0000256" key="1">
    <source>
        <dbReference type="SAM" id="MobiDB-lite"/>
    </source>
</evidence>
<evidence type="ECO:0008006" key="4">
    <source>
        <dbReference type="Google" id="ProtNLM"/>
    </source>
</evidence>
<organism evidence="2 3">
    <name type="scientific">Kineosporia mesophila</name>
    <dbReference type="NCBI Taxonomy" id="566012"/>
    <lineage>
        <taxon>Bacteria</taxon>
        <taxon>Bacillati</taxon>
        <taxon>Actinomycetota</taxon>
        <taxon>Actinomycetes</taxon>
        <taxon>Kineosporiales</taxon>
        <taxon>Kineosporiaceae</taxon>
        <taxon>Kineosporia</taxon>
    </lineage>
</organism>